<reference evidence="3" key="1">
    <citation type="submission" date="2020-11" db="EMBL/GenBank/DDBJ databases">
        <title>Isolation and identification of active actinomycetes.</title>
        <authorList>
            <person name="Yu B."/>
        </authorList>
    </citation>
    <scope>NUCLEOTIDE SEQUENCE</scope>
    <source>
        <strain evidence="3">NEAU-YB345</strain>
    </source>
</reference>
<dbReference type="InterPro" id="IPR036388">
    <property type="entry name" value="WH-like_DNA-bd_sf"/>
</dbReference>
<evidence type="ECO:0000259" key="2">
    <source>
        <dbReference type="PROSITE" id="PS50995"/>
    </source>
</evidence>
<dbReference type="RefSeq" id="WP_196192628.1">
    <property type="nucleotide sequence ID" value="NZ_JADPRT010000002.1"/>
</dbReference>
<gene>
    <name evidence="3" type="ORF">I2501_05260</name>
</gene>
<dbReference type="InterPro" id="IPR039422">
    <property type="entry name" value="MarR/SlyA-like"/>
</dbReference>
<evidence type="ECO:0000313" key="4">
    <source>
        <dbReference type="Proteomes" id="UP000657385"/>
    </source>
</evidence>
<accession>A0A931FDD4</accession>
<evidence type="ECO:0000313" key="3">
    <source>
        <dbReference type="EMBL" id="MBF9067446.1"/>
    </source>
</evidence>
<dbReference type="SUPFAM" id="SSF46785">
    <property type="entry name" value="Winged helix' DNA-binding domain"/>
    <property type="match status" value="1"/>
</dbReference>
<dbReference type="InterPro" id="IPR000835">
    <property type="entry name" value="HTH_MarR-typ"/>
</dbReference>
<dbReference type="Gene3D" id="1.10.10.10">
    <property type="entry name" value="Winged helix-like DNA-binding domain superfamily/Winged helix DNA-binding domain"/>
    <property type="match status" value="1"/>
</dbReference>
<feature type="domain" description="HTH marR-type" evidence="2">
    <location>
        <begin position="32"/>
        <end position="167"/>
    </location>
</feature>
<dbReference type="GO" id="GO:0006950">
    <property type="term" value="P:response to stress"/>
    <property type="evidence" value="ECO:0007669"/>
    <property type="project" value="TreeGrafter"/>
</dbReference>
<dbReference type="Pfam" id="PF12802">
    <property type="entry name" value="MarR_2"/>
    <property type="match status" value="1"/>
</dbReference>
<keyword evidence="4" id="KW-1185">Reference proteome</keyword>
<comment type="caution">
    <text evidence="3">The sequence shown here is derived from an EMBL/GenBank/DDBJ whole genome shotgun (WGS) entry which is preliminary data.</text>
</comment>
<dbReference type="PROSITE" id="PS50995">
    <property type="entry name" value="HTH_MARR_2"/>
    <property type="match status" value="1"/>
</dbReference>
<sequence length="176" mass="20043">MDTTAAPVALAESHQDPAEAAHQDAPWLTAEEQRLWRAHLEVSRLLMYQLERELQPHGLSNNDYTILVELSEAPQHRMRMTDLAVATLQSKSRLSHQITRMEAAGLVTRDSCPGDRRGLYAVLTDAGWQTMRRIAPQHVRSVREHFIDRFDEDQIAAMYEALAPVAEHLRELRGRG</sequence>
<evidence type="ECO:0000256" key="1">
    <source>
        <dbReference type="SAM" id="MobiDB-lite"/>
    </source>
</evidence>
<dbReference type="PANTHER" id="PTHR33164">
    <property type="entry name" value="TRANSCRIPTIONAL REGULATOR, MARR FAMILY"/>
    <property type="match status" value="1"/>
</dbReference>
<feature type="compositionally biased region" description="Basic and acidic residues" evidence="1">
    <location>
        <begin position="13"/>
        <end position="22"/>
    </location>
</feature>
<proteinExistence type="predicted"/>
<dbReference type="SMART" id="SM00347">
    <property type="entry name" value="HTH_MARR"/>
    <property type="match status" value="1"/>
</dbReference>
<name>A0A931FDD4_9ACTN</name>
<dbReference type="AlphaFoldDB" id="A0A931FDD4"/>
<protein>
    <submittedName>
        <fullName evidence="3">MarR family transcriptional regulator</fullName>
    </submittedName>
</protein>
<dbReference type="PANTHER" id="PTHR33164:SF99">
    <property type="entry name" value="MARR FAMILY REGULATORY PROTEIN"/>
    <property type="match status" value="1"/>
</dbReference>
<dbReference type="Proteomes" id="UP000657385">
    <property type="component" value="Unassembled WGS sequence"/>
</dbReference>
<dbReference type="InterPro" id="IPR036390">
    <property type="entry name" value="WH_DNA-bd_sf"/>
</dbReference>
<feature type="region of interest" description="Disordered" evidence="1">
    <location>
        <begin position="1"/>
        <end position="23"/>
    </location>
</feature>
<dbReference type="EMBL" id="JADPRT010000002">
    <property type="protein sequence ID" value="MBF9067446.1"/>
    <property type="molecule type" value="Genomic_DNA"/>
</dbReference>
<dbReference type="GO" id="GO:0003700">
    <property type="term" value="F:DNA-binding transcription factor activity"/>
    <property type="evidence" value="ECO:0007669"/>
    <property type="project" value="InterPro"/>
</dbReference>
<organism evidence="3 4">
    <name type="scientific">Streptacidiphilus fuscans</name>
    <dbReference type="NCBI Taxonomy" id="2789292"/>
    <lineage>
        <taxon>Bacteria</taxon>
        <taxon>Bacillati</taxon>
        <taxon>Actinomycetota</taxon>
        <taxon>Actinomycetes</taxon>
        <taxon>Kitasatosporales</taxon>
        <taxon>Streptomycetaceae</taxon>
        <taxon>Streptacidiphilus</taxon>
    </lineage>
</organism>